<protein>
    <submittedName>
        <fullName evidence="1">Uncharacterized protein</fullName>
    </submittedName>
</protein>
<dbReference type="EMBL" id="BGPR01005641">
    <property type="protein sequence ID" value="GBN12041.1"/>
    <property type="molecule type" value="Genomic_DNA"/>
</dbReference>
<gene>
    <name evidence="1" type="ORF">AVEN_149945_1</name>
</gene>
<proteinExistence type="predicted"/>
<name>A0A4Y2LBG0_ARAVE</name>
<evidence type="ECO:0000313" key="1">
    <source>
        <dbReference type="EMBL" id="GBN12041.1"/>
    </source>
</evidence>
<accession>A0A4Y2LBG0</accession>
<comment type="caution">
    <text evidence="1">The sequence shown here is derived from an EMBL/GenBank/DDBJ whole genome shotgun (WGS) entry which is preliminary data.</text>
</comment>
<dbReference type="AlphaFoldDB" id="A0A4Y2LBG0"/>
<dbReference type="Proteomes" id="UP000499080">
    <property type="component" value="Unassembled WGS sequence"/>
</dbReference>
<keyword evidence="2" id="KW-1185">Reference proteome</keyword>
<reference evidence="1 2" key="1">
    <citation type="journal article" date="2019" name="Sci. Rep.">
        <title>Orb-weaving spider Araneus ventricosus genome elucidates the spidroin gene catalogue.</title>
        <authorList>
            <person name="Kono N."/>
            <person name="Nakamura H."/>
            <person name="Ohtoshi R."/>
            <person name="Moran D.A.P."/>
            <person name="Shinohara A."/>
            <person name="Yoshida Y."/>
            <person name="Fujiwara M."/>
            <person name="Mori M."/>
            <person name="Tomita M."/>
            <person name="Arakawa K."/>
        </authorList>
    </citation>
    <scope>NUCLEOTIDE SEQUENCE [LARGE SCALE GENOMIC DNA]</scope>
</reference>
<sequence length="96" mass="11014">MTSISPHTSSMMLGPNRYKVPQVDPWLIKSSQAYNSLALKLRLSPVIRLTLLQLNHIIKHLQPGLFEKSKADAIIPNEKNLFETMMYLYCILISQM</sequence>
<organism evidence="1 2">
    <name type="scientific">Araneus ventricosus</name>
    <name type="common">Orbweaver spider</name>
    <name type="synonym">Epeira ventricosa</name>
    <dbReference type="NCBI Taxonomy" id="182803"/>
    <lineage>
        <taxon>Eukaryota</taxon>
        <taxon>Metazoa</taxon>
        <taxon>Ecdysozoa</taxon>
        <taxon>Arthropoda</taxon>
        <taxon>Chelicerata</taxon>
        <taxon>Arachnida</taxon>
        <taxon>Araneae</taxon>
        <taxon>Araneomorphae</taxon>
        <taxon>Entelegynae</taxon>
        <taxon>Araneoidea</taxon>
        <taxon>Araneidae</taxon>
        <taxon>Araneus</taxon>
    </lineage>
</organism>
<evidence type="ECO:0000313" key="2">
    <source>
        <dbReference type="Proteomes" id="UP000499080"/>
    </source>
</evidence>